<dbReference type="Gene3D" id="1.25.40.10">
    <property type="entry name" value="Tetratricopeptide repeat domain"/>
    <property type="match status" value="1"/>
</dbReference>
<dbReference type="Gene3D" id="1.10.3780.10">
    <property type="entry name" value="SusD-like"/>
    <property type="match status" value="1"/>
</dbReference>
<comment type="caution">
    <text evidence="8">The sequence shown here is derived from an EMBL/GenBank/DDBJ whole genome shotgun (WGS) entry which is preliminary data.</text>
</comment>
<proteinExistence type="inferred from homology"/>
<dbReference type="Gene3D" id="1.25.40.390">
    <property type="match status" value="1"/>
</dbReference>
<dbReference type="EMBL" id="JBIPKE010000018">
    <property type="protein sequence ID" value="MFH6984655.1"/>
    <property type="molecule type" value="Genomic_DNA"/>
</dbReference>
<comment type="subcellular location">
    <subcellularLocation>
        <location evidence="1">Cell outer membrane</location>
    </subcellularLocation>
</comment>
<evidence type="ECO:0000256" key="6">
    <source>
        <dbReference type="SAM" id="SignalP"/>
    </source>
</evidence>
<dbReference type="CDD" id="cd08977">
    <property type="entry name" value="SusD"/>
    <property type="match status" value="1"/>
</dbReference>
<dbReference type="SUPFAM" id="SSF48452">
    <property type="entry name" value="TPR-like"/>
    <property type="match status" value="1"/>
</dbReference>
<organism evidence="8 9">
    <name type="scientific">Marinoscillum luteum</name>
    <dbReference type="NCBI Taxonomy" id="861051"/>
    <lineage>
        <taxon>Bacteria</taxon>
        <taxon>Pseudomonadati</taxon>
        <taxon>Bacteroidota</taxon>
        <taxon>Cytophagia</taxon>
        <taxon>Cytophagales</taxon>
        <taxon>Reichenbachiellaceae</taxon>
        <taxon>Marinoscillum</taxon>
    </lineage>
</organism>
<feature type="chain" id="PRO_5045891700" evidence="6">
    <location>
        <begin position="24"/>
        <end position="518"/>
    </location>
</feature>
<sequence length="518" mass="57444">MMKSYHKISILALLTIMMSGCLGDLEVEPIDSNLITSANVYKTTADYKKGLAKLYATFALSGQQGPAGQPDIAGIDEGFGNYLRQYWNCQELTTEEAVISWNDATIKDFHAQTWSPTDVFIGAIYSRIMYTVALSNEFIRATDGNSDPDISKFHAEARFLRALAYGHAIDMFGNPSFVTEADLPGAFFPEQISRADLFAYVESELIAIESDLGDPKFEYGRADKAAAWMLLAKLYLNAEVYIGEPKFTEAITVLTKVFGGPYSISDDYRHNFVADNNTSPELIFPITYDGNNTQSFGGMVYLIHAQIGGTMSASEMFGTGDAWAGLRTTSALVNKFDLDNDARALFWTDGQSLEINDIGVFSDGYAITKFRNRKLDGSLSESNHNVHVDTDWPMFRLADANLMYAEAVLRGGTGGSRAEALSLVNELRERAYGDASGNITDAELTLDFILDERARELFWEGHRRTDLVRFGVFTGGSYLWPWKGNVKEGRATETHRDLFPIPSAELGANPNLEQNDDY</sequence>
<feature type="domain" description="RagB/SusD" evidence="7">
    <location>
        <begin position="363"/>
        <end position="518"/>
    </location>
</feature>
<evidence type="ECO:0000256" key="1">
    <source>
        <dbReference type="ARBA" id="ARBA00004442"/>
    </source>
</evidence>
<name>A0ABW7NAJ9_9BACT</name>
<evidence type="ECO:0000313" key="8">
    <source>
        <dbReference type="EMBL" id="MFH6984655.1"/>
    </source>
</evidence>
<dbReference type="InterPro" id="IPR012944">
    <property type="entry name" value="SusD_RagB_dom"/>
</dbReference>
<dbReference type="Pfam" id="PF07980">
    <property type="entry name" value="SusD_RagB"/>
    <property type="match status" value="1"/>
</dbReference>
<dbReference type="RefSeq" id="WP_395418060.1">
    <property type="nucleotide sequence ID" value="NZ_JBIPKE010000018.1"/>
</dbReference>
<keyword evidence="3 6" id="KW-0732">Signal</keyword>
<dbReference type="Proteomes" id="UP001610063">
    <property type="component" value="Unassembled WGS sequence"/>
</dbReference>
<evidence type="ECO:0000256" key="3">
    <source>
        <dbReference type="ARBA" id="ARBA00022729"/>
    </source>
</evidence>
<evidence type="ECO:0000256" key="5">
    <source>
        <dbReference type="ARBA" id="ARBA00023237"/>
    </source>
</evidence>
<protein>
    <submittedName>
        <fullName evidence="8">RagB/SusD family nutrient uptake outer membrane protein</fullName>
    </submittedName>
</protein>
<evidence type="ECO:0000256" key="4">
    <source>
        <dbReference type="ARBA" id="ARBA00023136"/>
    </source>
</evidence>
<evidence type="ECO:0000313" key="9">
    <source>
        <dbReference type="Proteomes" id="UP001610063"/>
    </source>
</evidence>
<keyword evidence="9" id="KW-1185">Reference proteome</keyword>
<evidence type="ECO:0000256" key="2">
    <source>
        <dbReference type="ARBA" id="ARBA00006275"/>
    </source>
</evidence>
<gene>
    <name evidence="8" type="ORF">ACHKAR_14465</name>
</gene>
<comment type="similarity">
    <text evidence="2">Belongs to the SusD family.</text>
</comment>
<accession>A0ABW7NAJ9</accession>
<reference evidence="8 9" key="1">
    <citation type="journal article" date="2013" name="Int. J. Syst. Evol. Microbiol.">
        <title>Marinoscillum luteum sp. nov., isolated from marine sediment.</title>
        <authorList>
            <person name="Cha I.T."/>
            <person name="Park S.J."/>
            <person name="Kim S.J."/>
            <person name="Kim J.G."/>
            <person name="Jung M.Y."/>
            <person name="Shin K.S."/>
            <person name="Kwon K.K."/>
            <person name="Yang S.H."/>
            <person name="Seo Y.S."/>
            <person name="Rhee S.K."/>
        </authorList>
    </citation>
    <scope>NUCLEOTIDE SEQUENCE [LARGE SCALE GENOMIC DNA]</scope>
    <source>
        <strain evidence="8 9">KCTC 23939</strain>
    </source>
</reference>
<keyword evidence="5" id="KW-0998">Cell outer membrane</keyword>
<dbReference type="InterPro" id="IPR011990">
    <property type="entry name" value="TPR-like_helical_dom_sf"/>
</dbReference>
<keyword evidence="4" id="KW-0472">Membrane</keyword>
<feature type="signal peptide" evidence="6">
    <location>
        <begin position="1"/>
        <end position="23"/>
    </location>
</feature>
<dbReference type="PROSITE" id="PS51257">
    <property type="entry name" value="PROKAR_LIPOPROTEIN"/>
    <property type="match status" value="1"/>
</dbReference>
<evidence type="ECO:0000259" key="7">
    <source>
        <dbReference type="Pfam" id="PF07980"/>
    </source>
</evidence>